<dbReference type="PANTHER" id="PTHR23028">
    <property type="entry name" value="ACETYLTRANSFERASE"/>
    <property type="match status" value="1"/>
</dbReference>
<comment type="caution">
    <text evidence="3">The sequence shown here is derived from an EMBL/GenBank/DDBJ whole genome shotgun (WGS) entry which is preliminary data.</text>
</comment>
<accession>A0ABV8SPF0</accession>
<dbReference type="PANTHER" id="PTHR23028:SF131">
    <property type="entry name" value="BLR2367 PROTEIN"/>
    <property type="match status" value="1"/>
</dbReference>
<sequence length="402" mass="44020">MSPPLSKAADGHAMSDMASTYLDALRAAGANLVIAAHLLPLYFGAEDRHSLGNLGVALFFLLSGFLIMQSMLNWLNKPEPRFAGFFADRVARIMTPYVPALIVIAILNAMLVTTRHGLEGANSGVLAFLGNLLMLQDHAVFQALELAGMDVSWRIRPYNTAEPFWTVAIEMWIYVAMGLFVFCVLKRERIERWRGVVLVAFAVPVLIWNAAAGGGKSLSLIWLLGAIAGYLFHVWRANGYANMRSIASVVTVFASVALIGHCGKAGFHPFDFQTATLLAMIMFGVLALLMCVKSAPGVLRGSVNFLASYSYSLYLIHNTVLILVLEYVHTESAWTHVAIAVVAAHCCAYLLYVTFERHYRIVGRWLRPMFERALAPRGAVQTAPVAAELVAGSTVAATRQER</sequence>
<feature type="transmembrane region" description="Helical" evidence="1">
    <location>
        <begin position="24"/>
        <end position="43"/>
    </location>
</feature>
<dbReference type="EC" id="2.3.-.-" evidence="3"/>
<dbReference type="InterPro" id="IPR050879">
    <property type="entry name" value="Acyltransferase_3"/>
</dbReference>
<dbReference type="Pfam" id="PF01757">
    <property type="entry name" value="Acyl_transf_3"/>
    <property type="match status" value="1"/>
</dbReference>
<dbReference type="RefSeq" id="WP_380596278.1">
    <property type="nucleotide sequence ID" value="NZ_JBHSDU010000003.1"/>
</dbReference>
<feature type="transmembrane region" description="Helical" evidence="1">
    <location>
        <begin position="217"/>
        <end position="235"/>
    </location>
</feature>
<organism evidence="3 4">
    <name type="scientific">Steroidobacter flavus</name>
    <dbReference type="NCBI Taxonomy" id="1842136"/>
    <lineage>
        <taxon>Bacteria</taxon>
        <taxon>Pseudomonadati</taxon>
        <taxon>Pseudomonadota</taxon>
        <taxon>Gammaproteobacteria</taxon>
        <taxon>Steroidobacterales</taxon>
        <taxon>Steroidobacteraceae</taxon>
        <taxon>Steroidobacter</taxon>
    </lineage>
</organism>
<dbReference type="GO" id="GO:0016746">
    <property type="term" value="F:acyltransferase activity"/>
    <property type="evidence" value="ECO:0007669"/>
    <property type="project" value="UniProtKB-KW"/>
</dbReference>
<feature type="transmembrane region" description="Helical" evidence="1">
    <location>
        <begin position="125"/>
        <end position="144"/>
    </location>
</feature>
<feature type="transmembrane region" description="Helical" evidence="1">
    <location>
        <begin position="94"/>
        <end position="113"/>
    </location>
</feature>
<feature type="transmembrane region" description="Helical" evidence="1">
    <location>
        <begin position="55"/>
        <end position="74"/>
    </location>
</feature>
<feature type="domain" description="Acyltransferase 3" evidence="2">
    <location>
        <begin position="21"/>
        <end position="352"/>
    </location>
</feature>
<keyword evidence="1" id="KW-1133">Transmembrane helix</keyword>
<feature type="transmembrane region" description="Helical" evidence="1">
    <location>
        <begin position="334"/>
        <end position="355"/>
    </location>
</feature>
<dbReference type="InterPro" id="IPR002656">
    <property type="entry name" value="Acyl_transf_3_dom"/>
</dbReference>
<feature type="transmembrane region" description="Helical" evidence="1">
    <location>
        <begin position="192"/>
        <end position="211"/>
    </location>
</feature>
<evidence type="ECO:0000256" key="1">
    <source>
        <dbReference type="SAM" id="Phobius"/>
    </source>
</evidence>
<keyword evidence="4" id="KW-1185">Reference proteome</keyword>
<evidence type="ECO:0000313" key="3">
    <source>
        <dbReference type="EMBL" id="MFC4309216.1"/>
    </source>
</evidence>
<feature type="transmembrane region" description="Helical" evidence="1">
    <location>
        <begin position="164"/>
        <end position="185"/>
    </location>
</feature>
<gene>
    <name evidence="3" type="ORF">ACFPN2_09005</name>
</gene>
<feature type="transmembrane region" description="Helical" evidence="1">
    <location>
        <begin position="247"/>
        <end position="266"/>
    </location>
</feature>
<dbReference type="EMBL" id="JBHSDU010000003">
    <property type="protein sequence ID" value="MFC4309216.1"/>
    <property type="molecule type" value="Genomic_DNA"/>
</dbReference>
<feature type="transmembrane region" description="Helical" evidence="1">
    <location>
        <begin position="272"/>
        <end position="292"/>
    </location>
</feature>
<name>A0ABV8SPF0_9GAMM</name>
<keyword evidence="1" id="KW-0472">Membrane</keyword>
<evidence type="ECO:0000313" key="4">
    <source>
        <dbReference type="Proteomes" id="UP001595904"/>
    </source>
</evidence>
<feature type="transmembrane region" description="Helical" evidence="1">
    <location>
        <begin position="304"/>
        <end position="328"/>
    </location>
</feature>
<dbReference type="Proteomes" id="UP001595904">
    <property type="component" value="Unassembled WGS sequence"/>
</dbReference>
<keyword evidence="1" id="KW-0812">Transmembrane</keyword>
<keyword evidence="3" id="KW-0012">Acyltransferase</keyword>
<evidence type="ECO:0000259" key="2">
    <source>
        <dbReference type="Pfam" id="PF01757"/>
    </source>
</evidence>
<proteinExistence type="predicted"/>
<keyword evidence="3" id="KW-0808">Transferase</keyword>
<protein>
    <submittedName>
        <fullName evidence="3">Acyltransferase family protein</fullName>
        <ecNumber evidence="3">2.3.-.-</ecNumber>
    </submittedName>
</protein>
<reference evidence="4" key="1">
    <citation type="journal article" date="2019" name="Int. J. Syst. Evol. Microbiol.">
        <title>The Global Catalogue of Microorganisms (GCM) 10K type strain sequencing project: providing services to taxonomists for standard genome sequencing and annotation.</title>
        <authorList>
            <consortium name="The Broad Institute Genomics Platform"/>
            <consortium name="The Broad Institute Genome Sequencing Center for Infectious Disease"/>
            <person name="Wu L."/>
            <person name="Ma J."/>
        </authorList>
    </citation>
    <scope>NUCLEOTIDE SEQUENCE [LARGE SCALE GENOMIC DNA]</scope>
    <source>
        <strain evidence="4">CGMCC 1.10759</strain>
    </source>
</reference>